<evidence type="ECO:0000313" key="2">
    <source>
        <dbReference type="EMBL" id="SHN54318.1"/>
    </source>
</evidence>
<name>A0A1M7S7E8_FERGO</name>
<accession>A0A1M7S7E8</accession>
<keyword evidence="3" id="KW-1185">Reference proteome</keyword>
<protein>
    <submittedName>
        <fullName evidence="2">Predicted heme/steroid binding protein</fullName>
    </submittedName>
</protein>
<dbReference type="STRING" id="1121883.SAMN02745226_00591"/>
<dbReference type="Gene3D" id="3.10.120.10">
    <property type="entry name" value="Cytochrome b5-like heme/steroid binding domain"/>
    <property type="match status" value="2"/>
</dbReference>
<evidence type="ECO:0000259" key="1">
    <source>
        <dbReference type="SMART" id="SM01117"/>
    </source>
</evidence>
<dbReference type="SUPFAM" id="SSF55856">
    <property type="entry name" value="Cytochrome b5-like heme/steroid binding domain"/>
    <property type="match status" value="2"/>
</dbReference>
<reference evidence="3" key="1">
    <citation type="submission" date="2016-12" db="EMBL/GenBank/DDBJ databases">
        <authorList>
            <person name="Varghese N."/>
            <person name="Submissions S."/>
        </authorList>
    </citation>
    <scope>NUCLEOTIDE SEQUENCE [LARGE SCALE GENOMIC DNA]</scope>
    <source>
        <strain evidence="3">DSM 13020</strain>
    </source>
</reference>
<dbReference type="Proteomes" id="UP000184207">
    <property type="component" value="Unassembled WGS sequence"/>
</dbReference>
<feature type="domain" description="Cytochrome b5 heme-binding" evidence="1">
    <location>
        <begin position="90"/>
        <end position="162"/>
    </location>
</feature>
<feature type="domain" description="Cytochrome b5 heme-binding" evidence="1">
    <location>
        <begin position="163"/>
        <end position="234"/>
    </location>
</feature>
<evidence type="ECO:0000313" key="3">
    <source>
        <dbReference type="Proteomes" id="UP000184207"/>
    </source>
</evidence>
<dbReference type="OrthoDB" id="9785263at2"/>
<dbReference type="Pfam" id="PF00173">
    <property type="entry name" value="Cyt-b5"/>
    <property type="match status" value="2"/>
</dbReference>
<dbReference type="AlphaFoldDB" id="A0A1M7S7E8"/>
<dbReference type="InterPro" id="IPR001199">
    <property type="entry name" value="Cyt_B5-like_heme/steroid-bd"/>
</dbReference>
<dbReference type="InterPro" id="IPR036400">
    <property type="entry name" value="Cyt_B5-like_heme/steroid_sf"/>
</dbReference>
<proteinExistence type="predicted"/>
<sequence>MTRFSTAAVLLVVMVMTVFAGHLDNIFNISNFSGQYKIISPQTLEKTSGWVSVEGVIYNLGSSVLKKHVKLSEIDSKLLTKDKIVGLLGVTYSELSKYNGKNAPVMVSVGGIIYDLSNSKSWSGGNHKNQHTAGQDLTYDILKLSPHGISKIKSFPSYGVLVFTPDEMLKFDGKNQKKIYVSVYGIVYDATYSRKFSGGEHYGHDMGVDLTNEILSLQGHVNLLSKLYAIGLYVFDEKSIAKFDGKNNKPFVIADDKVYDISKNSDGVKAGSMLTGTPRKEWLVVGYVFK</sequence>
<dbReference type="EMBL" id="FRDJ01000002">
    <property type="protein sequence ID" value="SHN54318.1"/>
    <property type="molecule type" value="Genomic_DNA"/>
</dbReference>
<dbReference type="RefSeq" id="WP_072758149.1">
    <property type="nucleotide sequence ID" value="NZ_FRDJ01000002.1"/>
</dbReference>
<organism evidence="2 3">
    <name type="scientific">Fervidobacterium gondwanense DSM 13020</name>
    <dbReference type="NCBI Taxonomy" id="1121883"/>
    <lineage>
        <taxon>Bacteria</taxon>
        <taxon>Thermotogati</taxon>
        <taxon>Thermotogota</taxon>
        <taxon>Thermotogae</taxon>
        <taxon>Thermotogales</taxon>
        <taxon>Fervidobacteriaceae</taxon>
        <taxon>Fervidobacterium</taxon>
    </lineage>
</organism>
<dbReference type="SMART" id="SM01117">
    <property type="entry name" value="Cyt-b5"/>
    <property type="match status" value="2"/>
</dbReference>
<gene>
    <name evidence="2" type="ORF">SAMN02745226_00591</name>
</gene>